<dbReference type="InterPro" id="IPR013149">
    <property type="entry name" value="ADH-like_C"/>
</dbReference>
<dbReference type="PANTHER" id="PTHR45348">
    <property type="entry name" value="HYPOTHETICAL OXIDOREDUCTASE (EUROFUNG)"/>
    <property type="match status" value="1"/>
</dbReference>
<evidence type="ECO:0000313" key="4">
    <source>
        <dbReference type="Proteomes" id="UP000253472"/>
    </source>
</evidence>
<protein>
    <recommendedName>
        <fullName evidence="2">Enoyl reductase (ER) domain-containing protein</fullName>
    </recommendedName>
</protein>
<dbReference type="GO" id="GO:0016651">
    <property type="term" value="F:oxidoreductase activity, acting on NAD(P)H"/>
    <property type="evidence" value="ECO:0007669"/>
    <property type="project" value="InterPro"/>
</dbReference>
<sequence length="410" mass="46579">MTTKTLTEEPSRKRFKTNKSEIIFKEAYLEESTSLDSSTSSSSDQPPTQIKFTQKHQSILLITHLKDPLKVQTEYPIPDLQPHEILVHNRAIGLNPIDWKGKKYGFGIYHFPWINGRESSGDIVKLGEQVDTSSYAVGDKVIISSTSYRDNRTSTFQQYTAIDSRLVWKLPESFSYEDGATIGVGLVTAGVILYNSFGFELAEKPEKIKGTILIWGGATVVGLYLSQLAKIYGLKVIAIASTKHEEYLRKLGVDYLIDRHLSEEEIIEKIDEIEEVESIEYGVDCVSKETSKTVLRILDHKLKKEKEEKVEKEEEDVRKHTQVKPKFSGIVGIPKEYPETVDVRDVVIKRFHEDVSYGGKFIEITNKFLNTRQVEPVRFKQYKGGLHIIDDALKDLEKIGANGEKYVVSV</sequence>
<dbReference type="EMBL" id="QLNQ01000022">
    <property type="protein sequence ID" value="RCK64641.1"/>
    <property type="molecule type" value="Genomic_DNA"/>
</dbReference>
<name>A0A367YHZ6_9ASCO</name>
<dbReference type="PANTHER" id="PTHR45348:SF2">
    <property type="entry name" value="ZINC-TYPE ALCOHOL DEHYDROGENASE-LIKE PROTEIN C2E1P3.01"/>
    <property type="match status" value="1"/>
</dbReference>
<feature type="domain" description="Enoyl reductase (ER)" evidence="2">
    <location>
        <begin position="64"/>
        <end position="389"/>
    </location>
</feature>
<dbReference type="InterPro" id="IPR011032">
    <property type="entry name" value="GroES-like_sf"/>
</dbReference>
<organism evidence="3 4">
    <name type="scientific">Candida viswanathii</name>
    <dbReference type="NCBI Taxonomy" id="5486"/>
    <lineage>
        <taxon>Eukaryota</taxon>
        <taxon>Fungi</taxon>
        <taxon>Dikarya</taxon>
        <taxon>Ascomycota</taxon>
        <taxon>Saccharomycotina</taxon>
        <taxon>Pichiomycetes</taxon>
        <taxon>Debaryomycetaceae</taxon>
        <taxon>Candida/Lodderomyces clade</taxon>
        <taxon>Candida</taxon>
    </lineage>
</organism>
<dbReference type="STRING" id="5486.A0A367YHZ6"/>
<dbReference type="InterPro" id="IPR013154">
    <property type="entry name" value="ADH-like_N"/>
</dbReference>
<keyword evidence="1" id="KW-0175">Coiled coil</keyword>
<dbReference type="Pfam" id="PF00107">
    <property type="entry name" value="ADH_zinc_N"/>
    <property type="match status" value="1"/>
</dbReference>
<dbReference type="SMART" id="SM00829">
    <property type="entry name" value="PKS_ER"/>
    <property type="match status" value="1"/>
</dbReference>
<evidence type="ECO:0000259" key="2">
    <source>
        <dbReference type="SMART" id="SM00829"/>
    </source>
</evidence>
<dbReference type="InterPro" id="IPR020843">
    <property type="entry name" value="ER"/>
</dbReference>
<dbReference type="Gene3D" id="3.90.180.10">
    <property type="entry name" value="Medium-chain alcohol dehydrogenases, catalytic domain"/>
    <property type="match status" value="1"/>
</dbReference>
<dbReference type="SUPFAM" id="SSF51735">
    <property type="entry name" value="NAD(P)-binding Rossmann-fold domains"/>
    <property type="match status" value="1"/>
</dbReference>
<proteinExistence type="predicted"/>
<dbReference type="Pfam" id="PF08240">
    <property type="entry name" value="ADH_N"/>
    <property type="match status" value="1"/>
</dbReference>
<keyword evidence="4" id="KW-1185">Reference proteome</keyword>
<dbReference type="Proteomes" id="UP000253472">
    <property type="component" value="Unassembled WGS sequence"/>
</dbReference>
<dbReference type="Gene3D" id="3.40.50.720">
    <property type="entry name" value="NAD(P)-binding Rossmann-like Domain"/>
    <property type="match status" value="1"/>
</dbReference>
<feature type="coiled-coil region" evidence="1">
    <location>
        <begin position="295"/>
        <end position="323"/>
    </location>
</feature>
<dbReference type="InterPro" id="IPR036291">
    <property type="entry name" value="NAD(P)-bd_dom_sf"/>
</dbReference>
<gene>
    <name evidence="3" type="ORF">Cantr_00006</name>
</gene>
<dbReference type="SUPFAM" id="SSF50129">
    <property type="entry name" value="GroES-like"/>
    <property type="match status" value="1"/>
</dbReference>
<reference evidence="3 4" key="1">
    <citation type="submission" date="2018-06" db="EMBL/GenBank/DDBJ databases">
        <title>Whole genome sequencing of Candida tropicalis (genome annotated by CSBL at Korea University).</title>
        <authorList>
            <person name="Ahn J."/>
        </authorList>
    </citation>
    <scope>NUCLEOTIDE SEQUENCE [LARGE SCALE GENOMIC DNA]</scope>
    <source>
        <strain evidence="3 4">ATCC 20962</strain>
    </source>
</reference>
<dbReference type="AlphaFoldDB" id="A0A367YHZ6"/>
<evidence type="ECO:0000256" key="1">
    <source>
        <dbReference type="SAM" id="Coils"/>
    </source>
</evidence>
<dbReference type="InterPro" id="IPR047122">
    <property type="entry name" value="Trans-enoyl_RdTase-like"/>
</dbReference>
<evidence type="ECO:0000313" key="3">
    <source>
        <dbReference type="EMBL" id="RCK64641.1"/>
    </source>
</evidence>
<comment type="caution">
    <text evidence="3">The sequence shown here is derived from an EMBL/GenBank/DDBJ whole genome shotgun (WGS) entry which is preliminary data.</text>
</comment>
<dbReference type="CDD" id="cd08249">
    <property type="entry name" value="enoyl_reductase_like"/>
    <property type="match status" value="1"/>
</dbReference>
<dbReference type="OrthoDB" id="48317at2759"/>
<accession>A0A367YHZ6</accession>